<evidence type="ECO:0000256" key="6">
    <source>
        <dbReference type="ARBA" id="ARBA00093785"/>
    </source>
</evidence>
<evidence type="ECO:0000256" key="4">
    <source>
        <dbReference type="ARBA" id="ARBA00023186"/>
    </source>
</evidence>
<dbReference type="Pfam" id="PF05400">
    <property type="entry name" value="FliT"/>
    <property type="match status" value="1"/>
</dbReference>
<keyword evidence="8" id="KW-0282">Flagellum</keyword>
<dbReference type="RefSeq" id="WP_087615597.1">
    <property type="nucleotide sequence ID" value="NZ_JAFBEY010000002.1"/>
</dbReference>
<dbReference type="InterPro" id="IPR008622">
    <property type="entry name" value="FliT"/>
</dbReference>
<evidence type="ECO:0000313" key="8">
    <source>
        <dbReference type="EMBL" id="OUZ40758.1"/>
    </source>
</evidence>
<dbReference type="Proteomes" id="UP000196594">
    <property type="component" value="Unassembled WGS sequence"/>
</dbReference>
<evidence type="ECO:0000256" key="1">
    <source>
        <dbReference type="ARBA" id="ARBA00004514"/>
    </source>
</evidence>
<keyword evidence="2" id="KW-0963">Cytoplasm</keyword>
<keyword evidence="8" id="KW-0969">Cilium</keyword>
<evidence type="ECO:0000256" key="7">
    <source>
        <dbReference type="ARBA" id="ARBA00093797"/>
    </source>
</evidence>
<protein>
    <recommendedName>
        <fullName evidence="7">Flagellar protein FliT</fullName>
    </recommendedName>
</protein>
<keyword evidence="3" id="KW-1005">Bacterial flagellum biogenesis</keyword>
<evidence type="ECO:0000313" key="9">
    <source>
        <dbReference type="Proteomes" id="UP000196594"/>
    </source>
</evidence>
<evidence type="ECO:0000256" key="2">
    <source>
        <dbReference type="ARBA" id="ARBA00022490"/>
    </source>
</evidence>
<dbReference type="EMBL" id="NHNT01000001">
    <property type="protein sequence ID" value="OUZ40758.1"/>
    <property type="molecule type" value="Genomic_DNA"/>
</dbReference>
<organism evidence="8 9">
    <name type="scientific">Solibacillus kalamii</name>
    <dbReference type="NCBI Taxonomy" id="1748298"/>
    <lineage>
        <taxon>Bacteria</taxon>
        <taxon>Bacillati</taxon>
        <taxon>Bacillota</taxon>
        <taxon>Bacilli</taxon>
        <taxon>Bacillales</taxon>
        <taxon>Caryophanaceae</taxon>
        <taxon>Solibacillus</taxon>
    </lineage>
</organism>
<gene>
    <name evidence="8" type="ORF">CBM15_02480</name>
</gene>
<evidence type="ECO:0000256" key="3">
    <source>
        <dbReference type="ARBA" id="ARBA00022795"/>
    </source>
</evidence>
<evidence type="ECO:0000256" key="5">
    <source>
        <dbReference type="ARBA" id="ARBA00093765"/>
    </source>
</evidence>
<keyword evidence="4" id="KW-0143">Chaperone</keyword>
<comment type="function">
    <text evidence="5">May act as an export chaperone for the filament capping protein FliD.</text>
</comment>
<sequence>MAVEQQLLQVSAKLFKQLGEVAQTEDRETLLKTVEELLEERGQLIASLQRENIQLSKTNPQHALLQELDKGIQERLASIMGEIRQDMKNVQTAKKSEVQYNNPYASVRVMDGKYYDQKK</sequence>
<proteinExistence type="inferred from homology"/>
<keyword evidence="9" id="KW-1185">Reference proteome</keyword>
<name>A0ABX3ZLY9_9BACL</name>
<accession>A0ABX3ZLY9</accession>
<reference evidence="8 9" key="1">
    <citation type="journal article" date="2017" name="Int. J. Syst. Evol. Microbiol.">
        <title>Solibacillus kalamii sp. nov., isolated from a high-efficiency particulate arrestance filter system used in the International Space Station.</title>
        <authorList>
            <person name="Checinska Sielaff A."/>
            <person name="Kumar R.M."/>
            <person name="Pal D."/>
            <person name="Mayilraj S."/>
            <person name="Venkateswaran K."/>
        </authorList>
    </citation>
    <scope>NUCLEOTIDE SEQUENCE [LARGE SCALE GENOMIC DNA]</scope>
    <source>
        <strain evidence="8 9">ISSFR-015</strain>
    </source>
</reference>
<keyword evidence="8" id="KW-0966">Cell projection</keyword>
<comment type="caution">
    <text evidence="8">The sequence shown here is derived from an EMBL/GenBank/DDBJ whole genome shotgun (WGS) entry which is preliminary data.</text>
</comment>
<comment type="similarity">
    <text evidence="6">Belongs to the bacillales FliT family.</text>
</comment>
<comment type="subcellular location">
    <subcellularLocation>
        <location evidence="1">Cytoplasm</location>
        <location evidence="1">Cytosol</location>
    </subcellularLocation>
</comment>